<organism evidence="1 2">
    <name type="scientific">Paracoccus alcaliphilus</name>
    <dbReference type="NCBI Taxonomy" id="34002"/>
    <lineage>
        <taxon>Bacteria</taxon>
        <taxon>Pseudomonadati</taxon>
        <taxon>Pseudomonadota</taxon>
        <taxon>Alphaproteobacteria</taxon>
        <taxon>Rhodobacterales</taxon>
        <taxon>Paracoccaceae</taxon>
        <taxon>Paracoccus</taxon>
    </lineage>
</organism>
<sequence>MTPRHHPDRHDLDDWALYGPKNPEISQLVDRLAFDHGLRVKEIEDFILQALKNRLAEEEARQKP</sequence>
<evidence type="ECO:0000313" key="2">
    <source>
        <dbReference type="Proteomes" id="UP000199054"/>
    </source>
</evidence>
<dbReference type="OrthoDB" id="8338566at2"/>
<accession>A0A1H8P4F7</accession>
<dbReference type="STRING" id="34002.SAMN04489859_10803"/>
<name>A0A1H8P4F7_9RHOB</name>
<gene>
    <name evidence="1" type="ORF">SAMN04489859_10803</name>
</gene>
<keyword evidence="2" id="KW-1185">Reference proteome</keyword>
<reference evidence="1 2" key="1">
    <citation type="submission" date="2016-10" db="EMBL/GenBank/DDBJ databases">
        <authorList>
            <person name="de Groot N.N."/>
        </authorList>
    </citation>
    <scope>NUCLEOTIDE SEQUENCE [LARGE SCALE GENOMIC DNA]</scope>
    <source>
        <strain evidence="1 2">DSM 8512</strain>
    </source>
</reference>
<dbReference type="RefSeq" id="WP_090617895.1">
    <property type="nucleotide sequence ID" value="NZ_CP067124.1"/>
</dbReference>
<dbReference type="Proteomes" id="UP000199054">
    <property type="component" value="Unassembled WGS sequence"/>
</dbReference>
<protein>
    <submittedName>
        <fullName evidence="1">Uncharacterized protein</fullName>
    </submittedName>
</protein>
<evidence type="ECO:0000313" key="1">
    <source>
        <dbReference type="EMBL" id="SEO36732.1"/>
    </source>
</evidence>
<dbReference type="AlphaFoldDB" id="A0A1H8P4F7"/>
<dbReference type="EMBL" id="FODE01000080">
    <property type="protein sequence ID" value="SEO36732.1"/>
    <property type="molecule type" value="Genomic_DNA"/>
</dbReference>
<proteinExistence type="predicted"/>